<feature type="domain" description="Symplekin/Pta1 N-terminal" evidence="5">
    <location>
        <begin position="91"/>
        <end position="313"/>
    </location>
</feature>
<evidence type="ECO:0000256" key="3">
    <source>
        <dbReference type="ARBA" id="ARBA00023242"/>
    </source>
</evidence>
<accession>A0A9P4MEN3</accession>
<evidence type="ECO:0000256" key="4">
    <source>
        <dbReference type="SAM" id="MobiDB-lite"/>
    </source>
</evidence>
<feature type="region of interest" description="Disordered" evidence="4">
    <location>
        <begin position="457"/>
        <end position="489"/>
    </location>
</feature>
<dbReference type="Proteomes" id="UP000799439">
    <property type="component" value="Unassembled WGS sequence"/>
</dbReference>
<comment type="subcellular location">
    <subcellularLocation>
        <location evidence="1">Nucleus</location>
    </subcellularLocation>
</comment>
<organism evidence="6 7">
    <name type="scientific">Myriangium duriaei CBS 260.36</name>
    <dbReference type="NCBI Taxonomy" id="1168546"/>
    <lineage>
        <taxon>Eukaryota</taxon>
        <taxon>Fungi</taxon>
        <taxon>Dikarya</taxon>
        <taxon>Ascomycota</taxon>
        <taxon>Pezizomycotina</taxon>
        <taxon>Dothideomycetes</taxon>
        <taxon>Dothideomycetidae</taxon>
        <taxon>Myriangiales</taxon>
        <taxon>Myriangiaceae</taxon>
        <taxon>Myriangium</taxon>
    </lineage>
</organism>
<keyword evidence="3" id="KW-0539">Nucleus</keyword>
<evidence type="ECO:0000313" key="6">
    <source>
        <dbReference type="EMBL" id="KAF2151395.1"/>
    </source>
</evidence>
<evidence type="ECO:0000256" key="2">
    <source>
        <dbReference type="ARBA" id="ARBA00022664"/>
    </source>
</evidence>
<feature type="compositionally biased region" description="Polar residues" evidence="4">
    <location>
        <begin position="457"/>
        <end position="466"/>
    </location>
</feature>
<name>A0A9P4MEN3_9PEZI</name>
<dbReference type="SUPFAM" id="SSF48371">
    <property type="entry name" value="ARM repeat"/>
    <property type="match status" value="1"/>
</dbReference>
<dbReference type="GO" id="GO:0006397">
    <property type="term" value="P:mRNA processing"/>
    <property type="evidence" value="ECO:0007669"/>
    <property type="project" value="UniProtKB-KW"/>
</dbReference>
<dbReference type="PANTHER" id="PTHR15245">
    <property type="entry name" value="SYMPLEKIN-RELATED"/>
    <property type="match status" value="1"/>
</dbReference>
<dbReference type="Gene3D" id="1.25.10.10">
    <property type="entry name" value="Leucine-rich Repeat Variant"/>
    <property type="match status" value="1"/>
</dbReference>
<proteinExistence type="predicted"/>
<comment type="caution">
    <text evidence="6">The sequence shown here is derived from an EMBL/GenBank/DDBJ whole genome shotgun (WGS) entry which is preliminary data.</text>
</comment>
<feature type="compositionally biased region" description="Basic and acidic residues" evidence="4">
    <location>
        <begin position="308"/>
        <end position="317"/>
    </location>
</feature>
<dbReference type="InterPro" id="IPR032460">
    <property type="entry name" value="Symplekin/Pta1_N"/>
</dbReference>
<sequence>MTATTNAADTIRQLNQARNLCLADPNNLYAQIIPGLSPIINAGAELELRRWGTDFLSETFSSPVLAPEQKQKLSIQVLEGLKGYLDKPDEDALVVKSVVQTAASIYQFVVRHIIANPSDTDTWQKMTAIKSSILRRMDNAPAGVRLCCVKFIQKVVQVQTPGMIADPRRPDQNEISLALVPRDHPVIPYSNLEAEASGLLDRLLTVIQDNSSDALVVTATLNSLAALVRGRASIANKIVNAVLNFNPFTLAQSQAPISIKNKLLIRSMTRTTMSFLLNIIKKNPQHQLAGRIHGTLDRMRQSLVDVFDESRRKRPAPDEPTDGLSDAKRQRLGAEVAMPAISNAAAPFPPTSGPVTFAQLFTLTDDNGLRNFDVKSIPIELVTRIVPPLLASIDAAKLDAAINTVRSRFLKLSQPRPRDATAAAKVALGAGADEDDDYEPDGPVPDQEQILNALDQASTTGPSSLQPPEAALGPYHLPQPPPLTNESAASLSKGAVTRAFATLNDLEQQVAPKTAVKGFHRLAATNHDRNGWVTILIRLATRTSNGLDYDQDESKSQLRRQSSASEAIRDALYRYFIDDFRRRIDIGIAWLNEEWYNDKVAAESTPFGTITTNGNTPKQSATPHYNKWLYKIIDGFLPFLDAKDRLLIRFLSEIPSMDNTVVSRVVKLAADPDRVNLAIQALHYLVLYRPPVKEICLDGVEDLWRNYEDAKNPAQKLLVKYRPSVVEQSMTNGNVAIKAEG</sequence>
<evidence type="ECO:0000259" key="5">
    <source>
        <dbReference type="Pfam" id="PF11935"/>
    </source>
</evidence>
<reference evidence="6" key="1">
    <citation type="journal article" date="2020" name="Stud. Mycol.">
        <title>101 Dothideomycetes genomes: a test case for predicting lifestyles and emergence of pathogens.</title>
        <authorList>
            <person name="Haridas S."/>
            <person name="Albert R."/>
            <person name="Binder M."/>
            <person name="Bloem J."/>
            <person name="Labutti K."/>
            <person name="Salamov A."/>
            <person name="Andreopoulos B."/>
            <person name="Baker S."/>
            <person name="Barry K."/>
            <person name="Bills G."/>
            <person name="Bluhm B."/>
            <person name="Cannon C."/>
            <person name="Castanera R."/>
            <person name="Culley D."/>
            <person name="Daum C."/>
            <person name="Ezra D."/>
            <person name="Gonzalez J."/>
            <person name="Henrissat B."/>
            <person name="Kuo A."/>
            <person name="Liang C."/>
            <person name="Lipzen A."/>
            <person name="Lutzoni F."/>
            <person name="Magnuson J."/>
            <person name="Mondo S."/>
            <person name="Nolan M."/>
            <person name="Ohm R."/>
            <person name="Pangilinan J."/>
            <person name="Park H.-J."/>
            <person name="Ramirez L."/>
            <person name="Alfaro M."/>
            <person name="Sun H."/>
            <person name="Tritt A."/>
            <person name="Yoshinaga Y."/>
            <person name="Zwiers L.-H."/>
            <person name="Turgeon B."/>
            <person name="Goodwin S."/>
            <person name="Spatafora J."/>
            <person name="Crous P."/>
            <person name="Grigoriev I."/>
        </authorList>
    </citation>
    <scope>NUCLEOTIDE SEQUENCE</scope>
    <source>
        <strain evidence="6">CBS 260.36</strain>
    </source>
</reference>
<dbReference type="InterPro" id="IPR021850">
    <property type="entry name" value="Symplekin/Pta1"/>
</dbReference>
<keyword evidence="7" id="KW-1185">Reference proteome</keyword>
<dbReference type="AlphaFoldDB" id="A0A9P4MEN3"/>
<gene>
    <name evidence="6" type="ORF">K461DRAFT_280187</name>
</gene>
<keyword evidence="2" id="KW-0507">mRNA processing</keyword>
<protein>
    <submittedName>
        <fullName evidence="6">mRNA cleavage and polyadenylation specificity factor complex subunit</fullName>
    </submittedName>
</protein>
<evidence type="ECO:0000256" key="1">
    <source>
        <dbReference type="ARBA" id="ARBA00004123"/>
    </source>
</evidence>
<dbReference type="InterPro" id="IPR011989">
    <property type="entry name" value="ARM-like"/>
</dbReference>
<dbReference type="GO" id="GO:0005847">
    <property type="term" value="C:mRNA cleavage and polyadenylation specificity factor complex"/>
    <property type="evidence" value="ECO:0007669"/>
    <property type="project" value="TreeGrafter"/>
</dbReference>
<evidence type="ECO:0000313" key="7">
    <source>
        <dbReference type="Proteomes" id="UP000799439"/>
    </source>
</evidence>
<feature type="region of interest" description="Disordered" evidence="4">
    <location>
        <begin position="308"/>
        <end position="327"/>
    </location>
</feature>
<dbReference type="InterPro" id="IPR016024">
    <property type="entry name" value="ARM-type_fold"/>
</dbReference>
<dbReference type="EMBL" id="ML996088">
    <property type="protein sequence ID" value="KAF2151395.1"/>
    <property type="molecule type" value="Genomic_DNA"/>
</dbReference>
<dbReference type="Pfam" id="PF11935">
    <property type="entry name" value="SYMPK_PTA1_N"/>
    <property type="match status" value="1"/>
</dbReference>
<dbReference type="OrthoDB" id="331600at2759"/>
<dbReference type="PANTHER" id="PTHR15245:SF20">
    <property type="entry name" value="SYMPLEKIN"/>
    <property type="match status" value="1"/>
</dbReference>